<name>A0A8T9B1C1_9HELO</name>
<feature type="signal peptide" evidence="2">
    <location>
        <begin position="1"/>
        <end position="19"/>
    </location>
</feature>
<evidence type="ECO:0000259" key="3">
    <source>
        <dbReference type="Pfam" id="PF06985"/>
    </source>
</evidence>
<sequence>MKSFSLLLPLLAVLPLASASPLLPRDSPDFMSVDPRVAKCATSVQCTSAASSWSECSANAKKYPSNAEIDGGGMAECLCKASPDFQWQSNPPPAGRIFRPQWESELIGCIECFEQAFGNDNTASTSMKDIIESITSSPLGFCVIPDEFGFRQRSRQLKDAHSFPLLLPMATLPPPPAAKRESDVEAQAASTDLDTHPKNSWVGPITTEVQTCLNTPACNRSRYLFKYCMEKVPDHNDATVNFNCLCGYPTNPGSYRTEWYGNSTGADGLAAQCAACISKAVPGASDLTDNLYGAISTYCYNPVESSDAYWTRNQLIGWASNVTFTYKVPVTLLNYTIATKTPWTIPLDFGGGWGDTNPWLLRVQGAVNNLVCDLEVAYIDRLPTYEALSYCWGDPSDRIPIQCNGSGGLAITKNLHSALHSLQLPNQSRLIWADAICINQEDVEERGSQVRLMGDIYRCASSVVVWLGGPIEVDGNDLWPIPPLLEAAQKNLKRTQLPIRHGTKDWVRHVLRPDYTTNGDLEDKRWNAIIKSLILLLHRPWFLRTWIIQEVALATSAIVICGSHSAVWEDFYRAISYAIDLDYFSSTLPEMYSSMQNIERARRDLARDQYLRPLDLYASFRIFLATDPRDKVFGLYSLFSPSDLAIVELQPDYNLDLITVYTQATIDCIATEGNLDVLSFGGQDCLAAHSQLPTWVPDWAYPDRTKPLLPRFLSTLSFGEHQWARTWQSATGTSYPVVQLSSDKKRIMLSGYILDRVSATGGILEKEYYESQPGHPMLEINTVMKKCSAVFEKWEDICGVTASTPYVTGEAAWDVYWKTLYAGGYPHGDEQTTKATFSKWYQPFRDLRSNAEYAANRIEEIRNSDSGTLSKIAAGVGWYAKITYNGVSAVEDLGVSSHAV</sequence>
<feature type="domain" description="Heterokaryon incompatibility" evidence="3">
    <location>
        <begin position="385"/>
        <end position="550"/>
    </location>
</feature>
<proteinExistence type="predicted"/>
<feature type="chain" id="PRO_5035936878" evidence="2">
    <location>
        <begin position="20"/>
        <end position="900"/>
    </location>
</feature>
<keyword evidence="2" id="KW-0732">Signal</keyword>
<comment type="caution">
    <text evidence="4">The sequence shown here is derived from an EMBL/GenBank/DDBJ whole genome shotgun (WGS) entry which is preliminary data.</text>
</comment>
<dbReference type="InterPro" id="IPR010730">
    <property type="entry name" value="HET"/>
</dbReference>
<feature type="region of interest" description="Disordered" evidence="1">
    <location>
        <begin position="174"/>
        <end position="199"/>
    </location>
</feature>
<gene>
    <name evidence="4" type="primary">het-6_19</name>
    <name evidence="4" type="ORF">LARI1_G008872</name>
</gene>
<accession>A0A8T9B1C1</accession>
<evidence type="ECO:0000313" key="5">
    <source>
        <dbReference type="Proteomes" id="UP000469559"/>
    </source>
</evidence>
<dbReference type="EMBL" id="QGMF01000854">
    <property type="protein sequence ID" value="TVY13780.1"/>
    <property type="molecule type" value="Genomic_DNA"/>
</dbReference>
<evidence type="ECO:0000256" key="1">
    <source>
        <dbReference type="SAM" id="MobiDB-lite"/>
    </source>
</evidence>
<protein>
    <submittedName>
        <fullName evidence="4">Heterokaryon incompatibility protein 6, OR allele</fullName>
    </submittedName>
</protein>
<dbReference type="OrthoDB" id="2157530at2759"/>
<organism evidence="4 5">
    <name type="scientific">Lachnellula arida</name>
    <dbReference type="NCBI Taxonomy" id="1316785"/>
    <lineage>
        <taxon>Eukaryota</taxon>
        <taxon>Fungi</taxon>
        <taxon>Dikarya</taxon>
        <taxon>Ascomycota</taxon>
        <taxon>Pezizomycotina</taxon>
        <taxon>Leotiomycetes</taxon>
        <taxon>Helotiales</taxon>
        <taxon>Lachnaceae</taxon>
        <taxon>Lachnellula</taxon>
    </lineage>
</organism>
<evidence type="ECO:0000313" key="4">
    <source>
        <dbReference type="EMBL" id="TVY13780.1"/>
    </source>
</evidence>
<dbReference type="Pfam" id="PF06985">
    <property type="entry name" value="HET"/>
    <property type="match status" value="1"/>
</dbReference>
<dbReference type="AlphaFoldDB" id="A0A8T9B1C1"/>
<dbReference type="InterPro" id="IPR052895">
    <property type="entry name" value="HetReg/Transcr_Mod"/>
</dbReference>
<dbReference type="Proteomes" id="UP000469559">
    <property type="component" value="Unassembled WGS sequence"/>
</dbReference>
<dbReference type="PANTHER" id="PTHR24148">
    <property type="entry name" value="ANKYRIN REPEAT DOMAIN-CONTAINING PROTEIN 39 HOMOLOG-RELATED"/>
    <property type="match status" value="1"/>
</dbReference>
<evidence type="ECO:0000256" key="2">
    <source>
        <dbReference type="SAM" id="SignalP"/>
    </source>
</evidence>
<keyword evidence="5" id="KW-1185">Reference proteome</keyword>
<reference evidence="4 5" key="1">
    <citation type="submission" date="2018-05" db="EMBL/GenBank/DDBJ databases">
        <title>Whole genome sequencing for identification of molecular markers to develop diagnostic detection tools for the regulated plant pathogen Lachnellula willkommii.</title>
        <authorList>
            <person name="Giroux E."/>
            <person name="Bilodeau G."/>
        </authorList>
    </citation>
    <scope>NUCLEOTIDE SEQUENCE [LARGE SCALE GENOMIC DNA]</scope>
    <source>
        <strain evidence="4 5">CBS 203.66</strain>
    </source>
</reference>
<dbReference type="PANTHER" id="PTHR24148:SF64">
    <property type="entry name" value="HETEROKARYON INCOMPATIBILITY DOMAIN-CONTAINING PROTEIN"/>
    <property type="match status" value="1"/>
</dbReference>